<reference evidence="3" key="1">
    <citation type="submission" date="2021-01" db="EMBL/GenBank/DDBJ databases">
        <title>Whole genome shotgun sequence of Actinoplanes rishiriensis NBRC 108556.</title>
        <authorList>
            <person name="Komaki H."/>
            <person name="Tamura T."/>
        </authorList>
    </citation>
    <scope>NUCLEOTIDE SEQUENCE</scope>
    <source>
        <strain evidence="3">NBRC 108556</strain>
    </source>
</reference>
<dbReference type="PROSITE" id="PS50110">
    <property type="entry name" value="RESPONSE_REGULATORY"/>
    <property type="match status" value="1"/>
</dbReference>
<proteinExistence type="predicted"/>
<dbReference type="SUPFAM" id="SSF52172">
    <property type="entry name" value="CheY-like"/>
    <property type="match status" value="1"/>
</dbReference>
<evidence type="ECO:0000256" key="1">
    <source>
        <dbReference type="PROSITE-ProRule" id="PRU00169"/>
    </source>
</evidence>
<protein>
    <recommendedName>
        <fullName evidence="2">Response regulatory domain-containing protein</fullName>
    </recommendedName>
</protein>
<gene>
    <name evidence="3" type="ORF">Ari01nite_83990</name>
</gene>
<feature type="domain" description="Response regulatory" evidence="2">
    <location>
        <begin position="8"/>
        <end position="124"/>
    </location>
</feature>
<dbReference type="Pfam" id="PF00072">
    <property type="entry name" value="Response_reg"/>
    <property type="match status" value="1"/>
</dbReference>
<accession>A0A919K780</accession>
<keyword evidence="4" id="KW-1185">Reference proteome</keyword>
<dbReference type="InterPro" id="IPR001789">
    <property type="entry name" value="Sig_transdc_resp-reg_receiver"/>
</dbReference>
<name>A0A919K780_9ACTN</name>
<dbReference type="Gene3D" id="3.40.50.2300">
    <property type="match status" value="1"/>
</dbReference>
<sequence length="143" mass="14800">MSGLSQPVILVVDDDIDVQATMAHTFSGARLSGVTASSTATAMPVCQQQERGIDALVTDLSLPGEAAGQLARVLSAAYPSTKIVYASGIPRHIALSSGLVRSDAPYVEKPVDPRHAGQPPHKPASAVRTAARQLVTGDWVACG</sequence>
<dbReference type="Proteomes" id="UP000636960">
    <property type="component" value="Unassembled WGS sequence"/>
</dbReference>
<comment type="caution">
    <text evidence="3">The sequence shown here is derived from an EMBL/GenBank/DDBJ whole genome shotgun (WGS) entry which is preliminary data.</text>
</comment>
<organism evidence="3 4">
    <name type="scientific">Paractinoplanes rishiriensis</name>
    <dbReference type="NCBI Taxonomy" id="1050105"/>
    <lineage>
        <taxon>Bacteria</taxon>
        <taxon>Bacillati</taxon>
        <taxon>Actinomycetota</taxon>
        <taxon>Actinomycetes</taxon>
        <taxon>Micromonosporales</taxon>
        <taxon>Micromonosporaceae</taxon>
        <taxon>Paractinoplanes</taxon>
    </lineage>
</organism>
<keyword evidence="1" id="KW-0597">Phosphoprotein</keyword>
<dbReference type="AlphaFoldDB" id="A0A919K780"/>
<evidence type="ECO:0000313" key="4">
    <source>
        <dbReference type="Proteomes" id="UP000636960"/>
    </source>
</evidence>
<evidence type="ECO:0000259" key="2">
    <source>
        <dbReference type="PROSITE" id="PS50110"/>
    </source>
</evidence>
<feature type="modified residue" description="4-aspartylphosphate" evidence="1">
    <location>
        <position position="59"/>
    </location>
</feature>
<evidence type="ECO:0000313" key="3">
    <source>
        <dbReference type="EMBL" id="GIF00935.1"/>
    </source>
</evidence>
<dbReference type="EMBL" id="BOMV01000092">
    <property type="protein sequence ID" value="GIF00935.1"/>
    <property type="molecule type" value="Genomic_DNA"/>
</dbReference>
<dbReference type="GO" id="GO:0000160">
    <property type="term" value="P:phosphorelay signal transduction system"/>
    <property type="evidence" value="ECO:0007669"/>
    <property type="project" value="InterPro"/>
</dbReference>
<dbReference type="InterPro" id="IPR011006">
    <property type="entry name" value="CheY-like_superfamily"/>
</dbReference>